<dbReference type="AlphaFoldDB" id="A0A7Y6I431"/>
<evidence type="ECO:0000313" key="2">
    <source>
        <dbReference type="EMBL" id="NUW30758.1"/>
    </source>
</evidence>
<dbReference type="RefSeq" id="WP_175588211.1">
    <property type="nucleotide sequence ID" value="NZ_JABWGN010000002.1"/>
</dbReference>
<proteinExistence type="predicted"/>
<protein>
    <submittedName>
        <fullName evidence="2">Uncharacterized protein</fullName>
    </submittedName>
</protein>
<evidence type="ECO:0000313" key="3">
    <source>
        <dbReference type="Proteomes" id="UP000586042"/>
    </source>
</evidence>
<gene>
    <name evidence="2" type="ORF">HTZ77_04880</name>
</gene>
<accession>A0A7Y6I431</accession>
<evidence type="ECO:0000256" key="1">
    <source>
        <dbReference type="SAM" id="MobiDB-lite"/>
    </source>
</evidence>
<dbReference type="Proteomes" id="UP000586042">
    <property type="component" value="Unassembled WGS sequence"/>
</dbReference>
<dbReference type="EMBL" id="JABWGN010000002">
    <property type="protein sequence ID" value="NUW30758.1"/>
    <property type="molecule type" value="Genomic_DNA"/>
</dbReference>
<keyword evidence="3" id="KW-1185">Reference proteome</keyword>
<organism evidence="2 3">
    <name type="scientific">Nonomuraea montanisoli</name>
    <dbReference type="NCBI Taxonomy" id="2741721"/>
    <lineage>
        <taxon>Bacteria</taxon>
        <taxon>Bacillati</taxon>
        <taxon>Actinomycetota</taxon>
        <taxon>Actinomycetes</taxon>
        <taxon>Streptosporangiales</taxon>
        <taxon>Streptosporangiaceae</taxon>
        <taxon>Nonomuraea</taxon>
    </lineage>
</organism>
<comment type="caution">
    <text evidence="2">The sequence shown here is derived from an EMBL/GenBank/DDBJ whole genome shotgun (WGS) entry which is preliminary data.</text>
</comment>
<sequence length="119" mass="13374">MTCWHGPARIRADAPYRPRTTGTPAEGIPGLSPRGRSAVARLERERYWPGAAAVALRAWSLFVRDPRHRLFDPAVSCGVMICCPDPAELREILHAVAHVLSRKDARALRRRIGELEDLW</sequence>
<name>A0A7Y6I431_9ACTN</name>
<reference evidence="2 3" key="1">
    <citation type="submission" date="2020-06" db="EMBL/GenBank/DDBJ databases">
        <title>Nonomuraea sp. SMC257, a novel actinomycete isolated from soil.</title>
        <authorList>
            <person name="Chanama M."/>
        </authorList>
    </citation>
    <scope>NUCLEOTIDE SEQUENCE [LARGE SCALE GENOMIC DNA]</scope>
    <source>
        <strain evidence="2 3">SMC257</strain>
    </source>
</reference>
<feature type="region of interest" description="Disordered" evidence="1">
    <location>
        <begin position="13"/>
        <end position="32"/>
    </location>
</feature>